<evidence type="ECO:0008006" key="3">
    <source>
        <dbReference type="Google" id="ProtNLM"/>
    </source>
</evidence>
<organism evidence="1 2">
    <name type="scientific">Niabella pedocola</name>
    <dbReference type="NCBI Taxonomy" id="1752077"/>
    <lineage>
        <taxon>Bacteria</taxon>
        <taxon>Pseudomonadati</taxon>
        <taxon>Bacteroidota</taxon>
        <taxon>Chitinophagia</taxon>
        <taxon>Chitinophagales</taxon>
        <taxon>Chitinophagaceae</taxon>
        <taxon>Niabella</taxon>
    </lineage>
</organism>
<dbReference type="RefSeq" id="WP_231007178.1">
    <property type="nucleotide sequence ID" value="NZ_JAJNEC010000005.1"/>
</dbReference>
<dbReference type="Proteomes" id="UP001199816">
    <property type="component" value="Unassembled WGS sequence"/>
</dbReference>
<reference evidence="1 2" key="1">
    <citation type="submission" date="2021-11" db="EMBL/GenBank/DDBJ databases">
        <title>Genomic of Niabella pedocola.</title>
        <authorList>
            <person name="Wu T."/>
        </authorList>
    </citation>
    <scope>NUCLEOTIDE SEQUENCE [LARGE SCALE GENOMIC DNA]</scope>
    <source>
        <strain evidence="1 2">JCM 31011</strain>
    </source>
</reference>
<sequence>MRIIQIMLWITMSLPGFGQTAPAKNNGLPDFRRLTNPGFGLERIQAFIQQYKNSRESYRNKPVSQGAYDSLSIREKFTYAMIYPERYLQNCARFTYFFQRGKLFPRLSFGYNENTLSFRQIQFLKMNRDSVITFLNEVIQQKKSWGINIKQAIIEINGWEFIPAMMAYYRQRPDDTDVLTTFMALMAHDVFSSFTQSEYYNHLYGDPVGYQVTVDADKTTEAFILTTTMAYYTSRTGKRSLKTLVK</sequence>
<gene>
    <name evidence="1" type="ORF">LQ567_18810</name>
</gene>
<evidence type="ECO:0000313" key="2">
    <source>
        <dbReference type="Proteomes" id="UP001199816"/>
    </source>
</evidence>
<proteinExistence type="predicted"/>
<keyword evidence="2" id="KW-1185">Reference proteome</keyword>
<name>A0ABS8PUU9_9BACT</name>
<dbReference type="EMBL" id="JAJNEC010000005">
    <property type="protein sequence ID" value="MCD2424841.1"/>
    <property type="molecule type" value="Genomic_DNA"/>
</dbReference>
<accession>A0ABS8PUU9</accession>
<evidence type="ECO:0000313" key="1">
    <source>
        <dbReference type="EMBL" id="MCD2424841.1"/>
    </source>
</evidence>
<protein>
    <recommendedName>
        <fullName evidence="3">DUF4919 domain-containing protein</fullName>
    </recommendedName>
</protein>
<comment type="caution">
    <text evidence="1">The sequence shown here is derived from an EMBL/GenBank/DDBJ whole genome shotgun (WGS) entry which is preliminary data.</text>
</comment>